<proteinExistence type="predicted"/>
<dbReference type="AlphaFoldDB" id="A0A1M7Z198"/>
<dbReference type="InterPro" id="IPR041685">
    <property type="entry name" value="AAA_GajA/Old/RecF-like"/>
</dbReference>
<dbReference type="InterPro" id="IPR027417">
    <property type="entry name" value="P-loop_NTPase"/>
</dbReference>
<sequence>MQICYIWTDKFKSLRDYSLNLSNDHEFNYCSRTRELNKNDKISFPKDFFGEKISSLSVLLGINGAGKTTALELICRCISEHYYFKQKYILVYKVNNKFYLSTNLTTEFYVSFDFTPDNNNEQLTRTNPIFFSNVFDNNHIEFNKSVIDLSTNRKSSPKYRYSNLFQHKYNEWKTPEDRKGDLEKEICFLNSVESKTIIDTIPNRIRYDIFRQSNSYLKKFVQRRSRINTRENNHEIDKINFLSDYLRQLFISERRLTSIRENHASSISMLILQQLLIGLAFNHEDGDETCDIILNAIRDESIGTVGILTLISKTSSINLGAHSFQEIFDYILLRLDDFLRELNLEVDNSINNGKYSLALDFNEKNSWHHEKICNIFESIFELNVSWHGISSGQKAYINMFSSIWNCIENKRFDRDSGHAIICIDEGDLYLHPQWQVEFIEKLIQSLPTISNTKVQIILTTHSPLLVSDIPKQCITLLNSNTNKEAPSDAGTRLQSFGANLYDIYDLSFGLNGLRSGNLSTKYIDNITSILDKEKINKSDLNKLREALVIIDDEIITHHIKKKVDAQ</sequence>
<evidence type="ECO:0000313" key="2">
    <source>
        <dbReference type="EMBL" id="SHO58729.1"/>
    </source>
</evidence>
<dbReference type="PANTHER" id="PTHR43581:SF2">
    <property type="entry name" value="EXCINUCLEASE ATPASE SUBUNIT"/>
    <property type="match status" value="1"/>
</dbReference>
<evidence type="ECO:0000313" key="3">
    <source>
        <dbReference type="Proteomes" id="UP000184600"/>
    </source>
</evidence>
<dbReference type="Proteomes" id="UP000184600">
    <property type="component" value="Unassembled WGS sequence"/>
</dbReference>
<keyword evidence="3" id="KW-1185">Reference proteome</keyword>
<dbReference type="RefSeq" id="WP_073586178.1">
    <property type="nucleotide sequence ID" value="NZ_AP024898.1"/>
</dbReference>
<dbReference type="OrthoDB" id="9815944at2"/>
<gene>
    <name evidence="2" type="ORF">VQ7734_04501</name>
</gene>
<organism evidence="2 3">
    <name type="scientific">Vibrio quintilis</name>
    <dbReference type="NCBI Taxonomy" id="1117707"/>
    <lineage>
        <taxon>Bacteria</taxon>
        <taxon>Pseudomonadati</taxon>
        <taxon>Pseudomonadota</taxon>
        <taxon>Gammaproteobacteria</taxon>
        <taxon>Vibrionales</taxon>
        <taxon>Vibrionaceae</taxon>
        <taxon>Vibrio</taxon>
    </lineage>
</organism>
<name>A0A1M7Z198_9VIBR</name>
<accession>A0A1M7Z198</accession>
<dbReference type="Pfam" id="PF13175">
    <property type="entry name" value="AAA_15"/>
    <property type="match status" value="1"/>
</dbReference>
<dbReference type="EMBL" id="FRFG01000077">
    <property type="protein sequence ID" value="SHO58729.1"/>
    <property type="molecule type" value="Genomic_DNA"/>
</dbReference>
<reference evidence="3" key="1">
    <citation type="submission" date="2016-12" db="EMBL/GenBank/DDBJ databases">
        <authorList>
            <person name="Rodrigo-Torres L."/>
            <person name="Arahal R.D."/>
            <person name="Lucena T."/>
        </authorList>
    </citation>
    <scope>NUCLEOTIDE SEQUENCE [LARGE SCALE GENOMIC DNA]</scope>
</reference>
<feature type="domain" description="Endonuclease GajA/Old nuclease/RecF-like AAA" evidence="1">
    <location>
        <begin position="9"/>
        <end position="466"/>
    </location>
</feature>
<dbReference type="Gene3D" id="3.40.50.300">
    <property type="entry name" value="P-loop containing nucleotide triphosphate hydrolases"/>
    <property type="match status" value="2"/>
</dbReference>
<dbReference type="PANTHER" id="PTHR43581">
    <property type="entry name" value="ATP/GTP PHOSPHATASE"/>
    <property type="match status" value="1"/>
</dbReference>
<dbReference type="InterPro" id="IPR051396">
    <property type="entry name" value="Bact_Antivir_Def_Nuclease"/>
</dbReference>
<protein>
    <recommendedName>
        <fullName evidence="1">Endonuclease GajA/Old nuclease/RecF-like AAA domain-containing protein</fullName>
    </recommendedName>
</protein>
<dbReference type="SUPFAM" id="SSF52540">
    <property type="entry name" value="P-loop containing nucleoside triphosphate hydrolases"/>
    <property type="match status" value="1"/>
</dbReference>
<evidence type="ECO:0000259" key="1">
    <source>
        <dbReference type="Pfam" id="PF13175"/>
    </source>
</evidence>